<evidence type="ECO:0000313" key="4">
    <source>
        <dbReference type="EMBL" id="MST62548.1"/>
    </source>
</evidence>
<dbReference type="Gene3D" id="1.10.10.60">
    <property type="entry name" value="Homeodomain-like"/>
    <property type="match status" value="2"/>
</dbReference>
<dbReference type="InterPro" id="IPR018060">
    <property type="entry name" value="HTH_AraC"/>
</dbReference>
<dbReference type="Proteomes" id="UP000440713">
    <property type="component" value="Unassembled WGS sequence"/>
</dbReference>
<gene>
    <name evidence="4" type="ORF">FYJ71_06165</name>
</gene>
<feature type="domain" description="HTH araC/xylS-type" evidence="3">
    <location>
        <begin position="217"/>
        <end position="315"/>
    </location>
</feature>
<dbReference type="SUPFAM" id="SSF46689">
    <property type="entry name" value="Homeodomain-like"/>
    <property type="match status" value="1"/>
</dbReference>
<keyword evidence="5" id="KW-1185">Reference proteome</keyword>
<proteinExistence type="predicted"/>
<name>A0A6N7X0N2_9FIRM</name>
<evidence type="ECO:0000256" key="2">
    <source>
        <dbReference type="ARBA" id="ARBA00023163"/>
    </source>
</evidence>
<organism evidence="4 5">
    <name type="scientific">Peptostreptococcus porci</name>
    <dbReference type="NCBI Taxonomy" id="2652282"/>
    <lineage>
        <taxon>Bacteria</taxon>
        <taxon>Bacillati</taxon>
        <taxon>Bacillota</taxon>
        <taxon>Clostridia</taxon>
        <taxon>Peptostreptococcales</taxon>
        <taxon>Peptostreptococcaceae</taxon>
        <taxon>Peptostreptococcus</taxon>
    </lineage>
</organism>
<dbReference type="AlphaFoldDB" id="A0A6N7X0N2"/>
<dbReference type="SMART" id="SM00342">
    <property type="entry name" value="HTH_ARAC"/>
    <property type="match status" value="1"/>
</dbReference>
<keyword evidence="2" id="KW-0804">Transcription</keyword>
<dbReference type="InterPro" id="IPR009057">
    <property type="entry name" value="Homeodomain-like_sf"/>
</dbReference>
<protein>
    <submittedName>
        <fullName evidence="4">Helix-turn-helix transcriptional regulator</fullName>
    </submittedName>
</protein>
<reference evidence="4 5" key="1">
    <citation type="submission" date="2019-08" db="EMBL/GenBank/DDBJ databases">
        <title>In-depth cultivation of the pig gut microbiome towards novel bacterial diversity and tailored functional studies.</title>
        <authorList>
            <person name="Wylensek D."/>
            <person name="Hitch T.C.A."/>
            <person name="Clavel T."/>
        </authorList>
    </citation>
    <scope>NUCLEOTIDE SEQUENCE [LARGE SCALE GENOMIC DNA]</scope>
    <source>
        <strain evidence="4 5">WCA-SAB-591-4A-A</strain>
    </source>
</reference>
<evidence type="ECO:0000313" key="5">
    <source>
        <dbReference type="Proteomes" id="UP000440713"/>
    </source>
</evidence>
<comment type="caution">
    <text evidence="4">The sequence shown here is derived from an EMBL/GenBank/DDBJ whole genome shotgun (WGS) entry which is preliminary data.</text>
</comment>
<dbReference type="InterPro" id="IPR053142">
    <property type="entry name" value="PchR_regulatory_protein"/>
</dbReference>
<evidence type="ECO:0000256" key="1">
    <source>
        <dbReference type="ARBA" id="ARBA00023015"/>
    </source>
</evidence>
<sequence length="328" mass="37922">MNSYYEFVKNYLGVNECEKSIKYCDIGHTFCISNDTMEGIYWFYETENFIVNIHDFFIKKEMLNSNYSNLNKFISFCSSYIITANGESFNPYQTLSSNSLYILDVDNLDKNYRFLLHANSLYLSVGINFKKQMVDNYLTSIKREKNVSYSDIFLNTNAFITNSIEPLAKDILSCKMKSPAANIFFDAKAKEWISIIIDAFLNKKELSISIEDDKALENVANYLDDHYALDVSQEILESISMMSGTKLKKLFKQKYQSSITEYTQRRRVNIAETLILNSSLKIRDISEAVGYSSHSKFSACFKKYKGVYPSEIKKNVKKISSPCKCKEK</sequence>
<dbReference type="PROSITE" id="PS01124">
    <property type="entry name" value="HTH_ARAC_FAMILY_2"/>
    <property type="match status" value="1"/>
</dbReference>
<dbReference type="PANTHER" id="PTHR47893">
    <property type="entry name" value="REGULATORY PROTEIN PCHR"/>
    <property type="match status" value="1"/>
</dbReference>
<dbReference type="RefSeq" id="WP_154537937.1">
    <property type="nucleotide sequence ID" value="NZ_JAXFFP010000009.1"/>
</dbReference>
<dbReference type="EMBL" id="VUNE01000003">
    <property type="protein sequence ID" value="MST62548.1"/>
    <property type="molecule type" value="Genomic_DNA"/>
</dbReference>
<accession>A0A6N7X0N2</accession>
<keyword evidence="1" id="KW-0805">Transcription regulation</keyword>
<dbReference type="GO" id="GO:0043565">
    <property type="term" value="F:sequence-specific DNA binding"/>
    <property type="evidence" value="ECO:0007669"/>
    <property type="project" value="InterPro"/>
</dbReference>
<dbReference type="Pfam" id="PF12833">
    <property type="entry name" value="HTH_18"/>
    <property type="match status" value="1"/>
</dbReference>
<dbReference type="PANTHER" id="PTHR47893:SF1">
    <property type="entry name" value="REGULATORY PROTEIN PCHR"/>
    <property type="match status" value="1"/>
</dbReference>
<dbReference type="GO" id="GO:0003700">
    <property type="term" value="F:DNA-binding transcription factor activity"/>
    <property type="evidence" value="ECO:0007669"/>
    <property type="project" value="InterPro"/>
</dbReference>
<evidence type="ECO:0000259" key="3">
    <source>
        <dbReference type="PROSITE" id="PS01124"/>
    </source>
</evidence>